<dbReference type="CDD" id="cd18722">
    <property type="entry name" value="PIN_NicB-like"/>
    <property type="match status" value="1"/>
</dbReference>
<dbReference type="Gene3D" id="3.40.50.1010">
    <property type="entry name" value="5'-nuclease"/>
    <property type="match status" value="1"/>
</dbReference>
<dbReference type="Pfam" id="PF01936">
    <property type="entry name" value="NYN"/>
    <property type="match status" value="1"/>
</dbReference>
<protein>
    <submittedName>
        <fullName evidence="2">NYN domain-containing protein</fullName>
    </submittedName>
</protein>
<evidence type="ECO:0000313" key="3">
    <source>
        <dbReference type="Proteomes" id="UP000696931"/>
    </source>
</evidence>
<gene>
    <name evidence="2" type="ORF">HZA61_13645</name>
</gene>
<dbReference type="EMBL" id="JACRIW010000097">
    <property type="protein sequence ID" value="MBI5170526.1"/>
    <property type="molecule type" value="Genomic_DNA"/>
</dbReference>
<proteinExistence type="predicted"/>
<reference evidence="2" key="1">
    <citation type="submission" date="2020-07" db="EMBL/GenBank/DDBJ databases">
        <title>Huge and variable diversity of episymbiotic CPR bacteria and DPANN archaea in groundwater ecosystems.</title>
        <authorList>
            <person name="He C.Y."/>
            <person name="Keren R."/>
            <person name="Whittaker M."/>
            <person name="Farag I.F."/>
            <person name="Doudna J."/>
            <person name="Cate J.H.D."/>
            <person name="Banfield J.F."/>
        </authorList>
    </citation>
    <scope>NUCLEOTIDE SEQUENCE</scope>
    <source>
        <strain evidence="2">NC_groundwater_1813_Pr3_B-0.1um_71_17</strain>
    </source>
</reference>
<dbReference type="Proteomes" id="UP000696931">
    <property type="component" value="Unassembled WGS sequence"/>
</dbReference>
<evidence type="ECO:0000259" key="1">
    <source>
        <dbReference type="Pfam" id="PF01936"/>
    </source>
</evidence>
<accession>A0A933SFT0</accession>
<organism evidence="2 3">
    <name type="scientific">Eiseniibacteriota bacterium</name>
    <dbReference type="NCBI Taxonomy" id="2212470"/>
    <lineage>
        <taxon>Bacteria</taxon>
        <taxon>Candidatus Eiseniibacteriota</taxon>
    </lineage>
</organism>
<dbReference type="InterPro" id="IPR021139">
    <property type="entry name" value="NYN"/>
</dbReference>
<comment type="caution">
    <text evidence="2">The sequence shown here is derived from an EMBL/GenBank/DDBJ whole genome shotgun (WGS) entry which is preliminary data.</text>
</comment>
<evidence type="ECO:0000313" key="2">
    <source>
        <dbReference type="EMBL" id="MBI5170526.1"/>
    </source>
</evidence>
<feature type="domain" description="NYN" evidence="1">
    <location>
        <begin position="143"/>
        <end position="192"/>
    </location>
</feature>
<dbReference type="AlphaFoldDB" id="A0A933SFT0"/>
<name>A0A933SFT0_UNCEI</name>
<sequence length="217" mass="24250">MGKSYVVMLDGGFVRKCLQLSSGAGEAEHVSQPTCLDVLEHVRSLEAHARLLALDRHRIYWHDAPPLSGRERNPLSGERFDFTSHAEHSANLQLQAALSTSDDVAVRRGEAVFRGWRLRHRALVELAVAPRPLIGEDLVPNVEQKGVDLRIGLDIALLAVRRIVHVVVLVTGDSDLVPAMKLARREGLRVYLDRMGRPVKRTLLEHADYVFPSAPRR</sequence>
<dbReference type="GO" id="GO:0004540">
    <property type="term" value="F:RNA nuclease activity"/>
    <property type="evidence" value="ECO:0007669"/>
    <property type="project" value="InterPro"/>
</dbReference>